<dbReference type="RefSeq" id="WP_116688887.1">
    <property type="nucleotide sequence ID" value="NZ_CAWNYD010000013.1"/>
</dbReference>
<keyword evidence="3" id="KW-1185">Reference proteome</keyword>
<dbReference type="Pfam" id="PF09839">
    <property type="entry name" value="DUF2066"/>
    <property type="match status" value="1"/>
</dbReference>
<organism evidence="2 3">
    <name type="scientific">Pelagibaculum spongiae</name>
    <dbReference type="NCBI Taxonomy" id="2080658"/>
    <lineage>
        <taxon>Bacteria</taxon>
        <taxon>Pseudomonadati</taxon>
        <taxon>Pseudomonadota</taxon>
        <taxon>Gammaproteobacteria</taxon>
        <taxon>Oceanospirillales</taxon>
        <taxon>Pelagibaculum</taxon>
    </lineage>
</organism>
<accession>A0A2V1GP37</accession>
<sequence>MHALLGRLLLTWLVMMAVGSASAVEVDGLYQVSRKVADRGDAPRMQAFRQGLAEALVRVNGHTAVLALPEINRALEKPSSYIQGFSYRTQKIQQQLETSSGTNLSQIVSPIIDNQVAQVQPLVNEIEQLWLDIQYDRKKMQRLLVAQGQPVWGSRRPSLLFWTAVDLNGRRQFVSGEQSFGDQLRKSMLDAATERGLPLVFPLYDLQDRSKLTVSDFWGGFYQNLDSASTRYDADFIVTLRGAESAGRWSWRWQLLKEGRVLKQWTVEQTPQPAMAQGVSLITEYLADLYAIKQDLQPHQYQVLLTGLDSAEQFAQAEVYLASLGQVERVELLQLSNQGARISVTLLQIWPDFLRSLKLDQLLVAPVNPQELPAVPNDDKILQWTL</sequence>
<gene>
    <name evidence="2" type="ORF">DC094_19925</name>
</gene>
<evidence type="ECO:0008006" key="4">
    <source>
        <dbReference type="Google" id="ProtNLM"/>
    </source>
</evidence>
<dbReference type="AlphaFoldDB" id="A0A2V1GP37"/>
<proteinExistence type="predicted"/>
<feature type="signal peptide" evidence="1">
    <location>
        <begin position="1"/>
        <end position="23"/>
    </location>
</feature>
<comment type="caution">
    <text evidence="2">The sequence shown here is derived from an EMBL/GenBank/DDBJ whole genome shotgun (WGS) entry which is preliminary data.</text>
</comment>
<name>A0A2V1GP37_9GAMM</name>
<dbReference type="EMBL" id="QDDL01000013">
    <property type="protein sequence ID" value="PVZ64335.1"/>
    <property type="molecule type" value="Genomic_DNA"/>
</dbReference>
<reference evidence="2 3" key="1">
    <citation type="submission" date="2018-04" db="EMBL/GenBank/DDBJ databases">
        <title>Thalassorhabdus spongiae gen. nov., sp. nov., isolated from a marine sponge in South-West Iceland.</title>
        <authorList>
            <person name="Knobloch S."/>
            <person name="Daussin A."/>
            <person name="Johannsson R."/>
            <person name="Marteinsson V.T."/>
        </authorList>
    </citation>
    <scope>NUCLEOTIDE SEQUENCE [LARGE SCALE GENOMIC DNA]</scope>
    <source>
        <strain evidence="2 3">Hp12</strain>
    </source>
</reference>
<dbReference type="Proteomes" id="UP000244906">
    <property type="component" value="Unassembled WGS sequence"/>
</dbReference>
<protein>
    <recommendedName>
        <fullName evidence="4">DUF2066 domain-containing protein</fullName>
    </recommendedName>
</protein>
<evidence type="ECO:0000313" key="2">
    <source>
        <dbReference type="EMBL" id="PVZ64335.1"/>
    </source>
</evidence>
<evidence type="ECO:0000313" key="3">
    <source>
        <dbReference type="Proteomes" id="UP000244906"/>
    </source>
</evidence>
<feature type="chain" id="PRO_5016141350" description="DUF2066 domain-containing protein" evidence="1">
    <location>
        <begin position="24"/>
        <end position="386"/>
    </location>
</feature>
<dbReference type="OrthoDB" id="6195299at2"/>
<evidence type="ECO:0000256" key="1">
    <source>
        <dbReference type="SAM" id="SignalP"/>
    </source>
</evidence>
<dbReference type="InterPro" id="IPR018642">
    <property type="entry name" value="DUF2066"/>
</dbReference>
<keyword evidence="1" id="KW-0732">Signal</keyword>